<evidence type="ECO:0000313" key="11">
    <source>
        <dbReference type="Proteomes" id="UP001060368"/>
    </source>
</evidence>
<evidence type="ECO:0000256" key="3">
    <source>
        <dbReference type="ARBA" id="ARBA00064882"/>
    </source>
</evidence>
<dbReference type="PANTHER" id="PTHR32154">
    <property type="entry name" value="PYRUVATE-FLAVODOXIN OXIDOREDUCTASE-RELATED"/>
    <property type="match status" value="1"/>
</dbReference>
<dbReference type="CDD" id="cd07034">
    <property type="entry name" value="TPP_PYR_PFOR_IOR-alpha_like"/>
    <property type="match status" value="1"/>
</dbReference>
<dbReference type="AlphaFoldDB" id="A0A9E7PKH4"/>
<dbReference type="InterPro" id="IPR050722">
    <property type="entry name" value="Pyruvate:ferred/Flavod_OxRd"/>
</dbReference>
<accession>A0A9E7PKH4</accession>
<dbReference type="SUPFAM" id="SSF52922">
    <property type="entry name" value="TK C-terminal domain-like"/>
    <property type="match status" value="1"/>
</dbReference>
<dbReference type="GO" id="GO:0047553">
    <property type="term" value="F:2-oxoglutarate synthase activity"/>
    <property type="evidence" value="ECO:0007669"/>
    <property type="project" value="UniProtKB-EC"/>
</dbReference>
<evidence type="ECO:0000256" key="4">
    <source>
        <dbReference type="ARBA" id="ARBA00066947"/>
    </source>
</evidence>
<dbReference type="SUPFAM" id="SSF52518">
    <property type="entry name" value="Thiamin diphosphate-binding fold (THDP-binding)"/>
    <property type="match status" value="1"/>
</dbReference>
<evidence type="ECO:0000259" key="9">
    <source>
        <dbReference type="Pfam" id="PF17147"/>
    </source>
</evidence>
<comment type="subunit">
    <text evidence="3">Heterotetramer of the KorA, KorB, KorC and KorD subunits.</text>
</comment>
<evidence type="ECO:0000256" key="5">
    <source>
        <dbReference type="ARBA" id="ARBA00071398"/>
    </source>
</evidence>
<keyword evidence="1" id="KW-0560">Oxidoreductase</keyword>
<feature type="domain" description="Pyruvate flavodoxin/ferredoxin oxidoreductase pyrimidine binding" evidence="8">
    <location>
        <begin position="9"/>
        <end position="239"/>
    </location>
</feature>
<name>A0A9E7PKH4_9EURY</name>
<dbReference type="KEGG" id="mend:L6E24_10430"/>
<dbReference type="Pfam" id="PF01855">
    <property type="entry name" value="POR_N"/>
    <property type="match status" value="1"/>
</dbReference>
<proteinExistence type="predicted"/>
<evidence type="ECO:0000256" key="7">
    <source>
        <dbReference type="ARBA" id="ARBA00079587"/>
    </source>
</evidence>
<reference evidence="10" key="1">
    <citation type="submission" date="2022-04" db="EMBL/GenBank/DDBJ databases">
        <title>Complete genome of Methanoplanus endosymbiosus DSM 3599.</title>
        <authorList>
            <person name="Chen S.-C."/>
            <person name="You Y.-T."/>
            <person name="Zhou Y.-Z."/>
            <person name="Lai M.-C."/>
        </authorList>
    </citation>
    <scope>NUCLEOTIDE SEQUENCE</scope>
    <source>
        <strain evidence="10">DSM 3599</strain>
    </source>
</reference>
<evidence type="ECO:0000256" key="6">
    <source>
        <dbReference type="ARBA" id="ARBA00076968"/>
    </source>
</evidence>
<dbReference type="InterPro" id="IPR009014">
    <property type="entry name" value="Transketo_C/PFOR_II"/>
</dbReference>
<feature type="domain" description="Pyruvate:ferredoxin oxidoreductase core" evidence="9">
    <location>
        <begin position="263"/>
        <end position="351"/>
    </location>
</feature>
<dbReference type="GO" id="GO:0044272">
    <property type="term" value="P:sulfur compound biosynthetic process"/>
    <property type="evidence" value="ECO:0007669"/>
    <property type="project" value="UniProtKB-ARBA"/>
</dbReference>
<dbReference type="InterPro" id="IPR002880">
    <property type="entry name" value="Pyrv_Fd/Flavodoxin_OxRdtase_N"/>
</dbReference>
<dbReference type="NCBIfam" id="NF006412">
    <property type="entry name" value="PRK08659.1"/>
    <property type="match status" value="1"/>
</dbReference>
<dbReference type="FunFam" id="3.40.50.970:FF:000022">
    <property type="entry name" value="2-oxoglutarate ferredoxin oxidoreductase alpha subunit"/>
    <property type="match status" value="1"/>
</dbReference>
<dbReference type="EC" id="1.2.7.3" evidence="4"/>
<evidence type="ECO:0000259" key="8">
    <source>
        <dbReference type="Pfam" id="PF01855"/>
    </source>
</evidence>
<dbReference type="InterPro" id="IPR033412">
    <property type="entry name" value="PFOR_II"/>
</dbReference>
<dbReference type="GO" id="GO:0006979">
    <property type="term" value="P:response to oxidative stress"/>
    <property type="evidence" value="ECO:0007669"/>
    <property type="project" value="TreeGrafter"/>
</dbReference>
<protein>
    <recommendedName>
        <fullName evidence="5">2-oxoglutarate synthase subunit KorA</fullName>
        <ecNumber evidence="4">1.2.7.3</ecNumber>
    </recommendedName>
    <alternativeName>
        <fullName evidence="7">2-ketoglutarate oxidoreductase alpha chain</fullName>
    </alternativeName>
    <alternativeName>
        <fullName evidence="6">2-oxoglutarate-ferredoxin oxidoreductase subunit alpha</fullName>
    </alternativeName>
</protein>
<dbReference type="Pfam" id="PF17147">
    <property type="entry name" value="PFOR_II"/>
    <property type="match status" value="1"/>
</dbReference>
<evidence type="ECO:0000256" key="1">
    <source>
        <dbReference type="ARBA" id="ARBA00023002"/>
    </source>
</evidence>
<dbReference type="EMBL" id="CP096115">
    <property type="protein sequence ID" value="UUX91775.1"/>
    <property type="molecule type" value="Genomic_DNA"/>
</dbReference>
<dbReference type="Gene3D" id="3.40.50.920">
    <property type="match status" value="1"/>
</dbReference>
<comment type="catalytic activity">
    <reaction evidence="2">
        <text>2 oxidized [2Fe-2S]-[ferredoxin] + 2-oxoglutarate + CoA = succinyl-CoA + 2 reduced [2Fe-2S]-[ferredoxin] + CO2 + H(+)</text>
        <dbReference type="Rhea" id="RHEA:17297"/>
        <dbReference type="Rhea" id="RHEA-COMP:10000"/>
        <dbReference type="Rhea" id="RHEA-COMP:10001"/>
        <dbReference type="ChEBI" id="CHEBI:15378"/>
        <dbReference type="ChEBI" id="CHEBI:16526"/>
        <dbReference type="ChEBI" id="CHEBI:16810"/>
        <dbReference type="ChEBI" id="CHEBI:33737"/>
        <dbReference type="ChEBI" id="CHEBI:33738"/>
        <dbReference type="ChEBI" id="CHEBI:57287"/>
        <dbReference type="ChEBI" id="CHEBI:57292"/>
        <dbReference type="EC" id="1.2.7.3"/>
    </reaction>
</comment>
<organism evidence="10 11">
    <name type="scientific">Methanoplanus endosymbiosus</name>
    <dbReference type="NCBI Taxonomy" id="33865"/>
    <lineage>
        <taxon>Archaea</taxon>
        <taxon>Methanobacteriati</taxon>
        <taxon>Methanobacteriota</taxon>
        <taxon>Stenosarchaea group</taxon>
        <taxon>Methanomicrobia</taxon>
        <taxon>Methanomicrobiales</taxon>
        <taxon>Methanomicrobiaceae</taxon>
        <taxon>Methanoplanus</taxon>
    </lineage>
</organism>
<keyword evidence="11" id="KW-1185">Reference proteome</keyword>
<dbReference type="Proteomes" id="UP001060368">
    <property type="component" value="Chromosome"/>
</dbReference>
<dbReference type="PANTHER" id="PTHR32154:SF14">
    <property type="entry name" value="2-OXOGLUTARATE SYNTHASE SUBUNIT KORA"/>
    <property type="match status" value="1"/>
</dbReference>
<dbReference type="Gene3D" id="3.40.50.970">
    <property type="match status" value="1"/>
</dbReference>
<evidence type="ECO:0000256" key="2">
    <source>
        <dbReference type="ARBA" id="ARBA00052359"/>
    </source>
</evidence>
<dbReference type="GeneID" id="74308121"/>
<evidence type="ECO:0000313" key="10">
    <source>
        <dbReference type="EMBL" id="UUX91775.1"/>
    </source>
</evidence>
<dbReference type="RefSeq" id="WP_257741926.1">
    <property type="nucleotide sequence ID" value="NZ_CP096115.1"/>
</dbReference>
<dbReference type="GO" id="GO:0006082">
    <property type="term" value="P:organic acid metabolic process"/>
    <property type="evidence" value="ECO:0007669"/>
    <property type="project" value="UniProtKB-ARBA"/>
</dbReference>
<sequence length="360" mass="39685">MQGNYACAEGALAAGCDFFGGYPITPSTEVAEQMALRLPKMERTFIQMEDEIASISAVIGASWTGARAMTATSGPGFSLMMENLGYAVMTETPLVVVNIQRGGPSTGQPTMSAQGDMMQCRYGSHGDYSIIALTPSTVQEMFDLTVKAFNLADRFRCPVFLMSDETIGHMREKITIPDSVEIIPRKPLKEGMLPFEPEEDGVPGFPEFGKGYRTHVTGLTHDTRGYPDATDCTVHADLVQRLRDKIESKKEEIADFDLVNTSAEIVFVTYGPATRTVRQLMKERDDILIGHLNMRMVWPFPDHALAEFANAKVFIVPEMNLGQIAGEVKKNTNVPVLSVPKIGGEMHTPDELMKAMEEYL</sequence>
<dbReference type="InterPro" id="IPR029061">
    <property type="entry name" value="THDP-binding"/>
</dbReference>
<gene>
    <name evidence="10" type="ORF">L6E24_10430</name>
</gene>